<feature type="compositionally biased region" description="Basic and acidic residues" evidence="2">
    <location>
        <begin position="319"/>
        <end position="333"/>
    </location>
</feature>
<evidence type="ECO:0000313" key="4">
    <source>
        <dbReference type="EMBL" id="MBY5957686.1"/>
    </source>
</evidence>
<gene>
    <name evidence="4" type="ORF">KUV50_06065</name>
</gene>
<comment type="caution">
    <text evidence="4">The sequence shown here is derived from an EMBL/GenBank/DDBJ whole genome shotgun (WGS) entry which is preliminary data.</text>
</comment>
<evidence type="ECO:0000256" key="2">
    <source>
        <dbReference type="SAM" id="MobiDB-lite"/>
    </source>
</evidence>
<reference evidence="4" key="1">
    <citation type="submission" date="2021-06" db="EMBL/GenBank/DDBJ databases">
        <title>44 bacteria genomes isolated from Dapeng, Shenzhen.</title>
        <authorList>
            <person name="Zheng W."/>
            <person name="Yu S."/>
            <person name="Huang Y."/>
        </authorList>
    </citation>
    <scope>NUCLEOTIDE SEQUENCE</scope>
    <source>
        <strain evidence="4">DP5N28-2</strain>
    </source>
</reference>
<keyword evidence="1" id="KW-0175">Coiled coil</keyword>
<keyword evidence="3" id="KW-0472">Membrane</keyword>
<dbReference type="Proteomes" id="UP000753961">
    <property type="component" value="Unassembled WGS sequence"/>
</dbReference>
<feature type="coiled-coil region" evidence="1">
    <location>
        <begin position="102"/>
        <end position="204"/>
    </location>
</feature>
<keyword evidence="3" id="KW-1133">Transmembrane helix</keyword>
<feature type="transmembrane region" description="Helical" evidence="3">
    <location>
        <begin position="20"/>
        <end position="38"/>
    </location>
</feature>
<dbReference type="EMBL" id="JAHVHU010000006">
    <property type="protein sequence ID" value="MBY5957686.1"/>
    <property type="molecule type" value="Genomic_DNA"/>
</dbReference>
<protein>
    <submittedName>
        <fullName evidence="4">Uncharacterized protein</fullName>
    </submittedName>
</protein>
<feature type="region of interest" description="Disordered" evidence="2">
    <location>
        <begin position="310"/>
        <end position="339"/>
    </location>
</feature>
<evidence type="ECO:0000256" key="3">
    <source>
        <dbReference type="SAM" id="Phobius"/>
    </source>
</evidence>
<proteinExistence type="predicted"/>
<name>A0A953LAK9_9BACT</name>
<feature type="transmembrane region" description="Helical" evidence="3">
    <location>
        <begin position="44"/>
        <end position="66"/>
    </location>
</feature>
<accession>A0A953LAK9</accession>
<organism evidence="4 5">
    <name type="scientific">Membranihabitans marinus</name>
    <dbReference type="NCBI Taxonomy" id="1227546"/>
    <lineage>
        <taxon>Bacteria</taxon>
        <taxon>Pseudomonadati</taxon>
        <taxon>Bacteroidota</taxon>
        <taxon>Saprospiria</taxon>
        <taxon>Saprospirales</taxon>
        <taxon>Saprospiraceae</taxon>
        <taxon>Membranihabitans</taxon>
    </lineage>
</organism>
<evidence type="ECO:0000313" key="5">
    <source>
        <dbReference type="Proteomes" id="UP000753961"/>
    </source>
</evidence>
<keyword evidence="3" id="KW-0812">Transmembrane</keyword>
<dbReference type="RefSeq" id="WP_222579210.1">
    <property type="nucleotide sequence ID" value="NZ_JAHVHU010000006.1"/>
</dbReference>
<sequence>MADIKSTRTFWQRPEGRTGALVLALLTGGVILGIYTALPVLVSLFSTGIGLAALLMVLGVILFMVLDPKMRNLIWYFYKKSMRWITSLFVKIDPISVLKTYIDDLKGNVKKMHRQIAQLRGQMHQLQEIIYNNQKSIKANIEEASAARQREKRNVMILKSRKAGRLKESNKRLEEMYNRMEILYRVLRRMYENSEILLEDIKDQVFLKEQERKAILASHTAMKSAMDVVKGDGDKKEMFDRALEAVADDVSQKVGEMEEFMVMSEDFMNSIDIQNGVFEEKGLQLLEKWEQDSDSLLLGSEKEHLLINSGDDETLDLNEPVKKPVREENHKNQYDSFFD</sequence>
<dbReference type="AlphaFoldDB" id="A0A953LAK9"/>
<evidence type="ECO:0000256" key="1">
    <source>
        <dbReference type="SAM" id="Coils"/>
    </source>
</evidence>
<keyword evidence="5" id="KW-1185">Reference proteome</keyword>